<feature type="coiled-coil region" evidence="1">
    <location>
        <begin position="425"/>
        <end position="452"/>
    </location>
</feature>
<evidence type="ECO:0000313" key="4">
    <source>
        <dbReference type="Proteomes" id="UP001597048"/>
    </source>
</evidence>
<protein>
    <submittedName>
        <fullName evidence="3">Relaxase/mobilization nuclease domain-containing protein</fullName>
    </submittedName>
</protein>
<keyword evidence="1" id="KW-0175">Coiled coil</keyword>
<evidence type="ECO:0000259" key="2">
    <source>
        <dbReference type="Pfam" id="PF03432"/>
    </source>
</evidence>
<organism evidence="3 4">
    <name type="scientific">Oceanisphaera ostreae</name>
    <dbReference type="NCBI Taxonomy" id="914151"/>
    <lineage>
        <taxon>Bacteria</taxon>
        <taxon>Pseudomonadati</taxon>
        <taxon>Pseudomonadota</taxon>
        <taxon>Gammaproteobacteria</taxon>
        <taxon>Aeromonadales</taxon>
        <taxon>Aeromonadaceae</taxon>
        <taxon>Oceanisphaera</taxon>
    </lineage>
</organism>
<dbReference type="InterPro" id="IPR005094">
    <property type="entry name" value="Endonuclease_MobA/VirD2"/>
</dbReference>
<dbReference type="EMBL" id="JBHTJS010000002">
    <property type="protein sequence ID" value="MFD1006751.1"/>
    <property type="molecule type" value="Genomic_DNA"/>
</dbReference>
<dbReference type="Proteomes" id="UP001597048">
    <property type="component" value="Unassembled WGS sequence"/>
</dbReference>
<keyword evidence="4" id="KW-1185">Reference proteome</keyword>
<evidence type="ECO:0000256" key="1">
    <source>
        <dbReference type="SAM" id="Coils"/>
    </source>
</evidence>
<dbReference type="RefSeq" id="WP_379556674.1">
    <property type="nucleotide sequence ID" value="NZ_JBHTJS010000002.1"/>
</dbReference>
<feature type="domain" description="MobA/VirD2-like nuclease" evidence="2">
    <location>
        <begin position="61"/>
        <end position="174"/>
    </location>
</feature>
<proteinExistence type="predicted"/>
<sequence length="457" mass="52059">MILEIKKNKNKKGNRGHAPHLVNYICGNTKDHSAALDKELEFIAANGFDLLDPTGYGAVSLRKADLSQHIKQFNERIELNTAVDNPLKHFIISLAEGEKLTSGEWFDVVNEFMTEMGYENCLYIATKHSDTDKEHVHITACTIKDEYRSPVVNQWQEKVRGMELMRSFEIKYGLQKVEGPEDGLNINNADKQPSKAAIRHIIDLVLHENKNQTLPELIKNLNNYGVGVSIQFKSGKAVGLSFSFKELSCSGSKLGGAGRYALPGLIKMGINYDNERDHKELESLKIEEEKRRDGSSPPLIAKEKRASEFNNAQKSLRKSKQDQGRAISFYLIAHINKDKMVHVKKLRNKPRFIRHNKKSAKLYFPISKNDGVDIEMMEGILALINLILSLLFGSVNLTIVKPELDLSNKDYNTFKLGRSKPLVINKEYKSNIENYFEEIEKDKNKYKKLLIEHRLST</sequence>
<evidence type="ECO:0000313" key="3">
    <source>
        <dbReference type="EMBL" id="MFD1006751.1"/>
    </source>
</evidence>
<accession>A0ABW3KEB0</accession>
<gene>
    <name evidence="3" type="ORF">ACFQ1C_01025</name>
</gene>
<comment type="caution">
    <text evidence="3">The sequence shown here is derived from an EMBL/GenBank/DDBJ whole genome shotgun (WGS) entry which is preliminary data.</text>
</comment>
<dbReference type="Pfam" id="PF03432">
    <property type="entry name" value="Relaxase"/>
    <property type="match status" value="1"/>
</dbReference>
<reference evidence="4" key="1">
    <citation type="journal article" date="2019" name="Int. J. Syst. Evol. Microbiol.">
        <title>The Global Catalogue of Microorganisms (GCM) 10K type strain sequencing project: providing services to taxonomists for standard genome sequencing and annotation.</title>
        <authorList>
            <consortium name="The Broad Institute Genomics Platform"/>
            <consortium name="The Broad Institute Genome Sequencing Center for Infectious Disease"/>
            <person name="Wu L."/>
            <person name="Ma J."/>
        </authorList>
    </citation>
    <scope>NUCLEOTIDE SEQUENCE [LARGE SCALE GENOMIC DNA]</scope>
    <source>
        <strain evidence="4">CCUG 60525</strain>
    </source>
</reference>
<name>A0ABW3KEB0_9GAMM</name>